<dbReference type="PROSITE" id="PS52050">
    <property type="entry name" value="WYL"/>
    <property type="match status" value="1"/>
</dbReference>
<dbReference type="AlphaFoldDB" id="A0A849A7E7"/>
<accession>A0A849A7E7</accession>
<keyword evidence="4" id="KW-1185">Reference proteome</keyword>
<evidence type="ECO:0000259" key="1">
    <source>
        <dbReference type="Pfam" id="PF08279"/>
    </source>
</evidence>
<dbReference type="InterPro" id="IPR036388">
    <property type="entry name" value="WH-like_DNA-bd_sf"/>
</dbReference>
<organism evidence="3 4">
    <name type="scientific">Nakamurella aerolata</name>
    <dbReference type="NCBI Taxonomy" id="1656892"/>
    <lineage>
        <taxon>Bacteria</taxon>
        <taxon>Bacillati</taxon>
        <taxon>Actinomycetota</taxon>
        <taxon>Actinomycetes</taxon>
        <taxon>Nakamurellales</taxon>
        <taxon>Nakamurellaceae</taxon>
        <taxon>Nakamurella</taxon>
    </lineage>
</organism>
<dbReference type="InterPro" id="IPR026881">
    <property type="entry name" value="WYL_dom"/>
</dbReference>
<dbReference type="EMBL" id="JABEND010000003">
    <property type="protein sequence ID" value="NNG35393.1"/>
    <property type="molecule type" value="Genomic_DNA"/>
</dbReference>
<dbReference type="PANTHER" id="PTHR34580">
    <property type="match status" value="1"/>
</dbReference>
<reference evidence="3 4" key="1">
    <citation type="submission" date="2020-05" db="EMBL/GenBank/DDBJ databases">
        <title>Nakamurella sp. DB0629 isolated from air conditioner.</title>
        <authorList>
            <person name="Kim D.H."/>
            <person name="Kim D.-U."/>
        </authorList>
    </citation>
    <scope>NUCLEOTIDE SEQUENCE [LARGE SCALE GENOMIC DNA]</scope>
    <source>
        <strain evidence="3 4">DB0629</strain>
    </source>
</reference>
<dbReference type="Pfam" id="PF13280">
    <property type="entry name" value="WYL"/>
    <property type="match status" value="1"/>
</dbReference>
<evidence type="ECO:0000313" key="3">
    <source>
        <dbReference type="EMBL" id="NNG35393.1"/>
    </source>
</evidence>
<dbReference type="InterPro" id="IPR013196">
    <property type="entry name" value="HTH_11"/>
</dbReference>
<evidence type="ECO:0000259" key="2">
    <source>
        <dbReference type="Pfam" id="PF13280"/>
    </source>
</evidence>
<name>A0A849A7E7_9ACTN</name>
<dbReference type="Pfam" id="PF08279">
    <property type="entry name" value="HTH_11"/>
    <property type="match status" value="1"/>
</dbReference>
<proteinExistence type="predicted"/>
<protein>
    <submittedName>
        <fullName evidence="3">YafY family transcriptional regulator</fullName>
    </submittedName>
</protein>
<gene>
    <name evidence="3" type="ORF">HKD39_06655</name>
</gene>
<dbReference type="InterPro" id="IPR036390">
    <property type="entry name" value="WH_DNA-bd_sf"/>
</dbReference>
<feature type="domain" description="Helix-turn-helix type 11" evidence="1">
    <location>
        <begin position="6"/>
        <end position="62"/>
    </location>
</feature>
<sequence length="231" mass="24698">MKRAERLYAIVDLLRANSPAPLSVSRMAAEFEVTHRTIERDLASLLAAGVPIHARPGRAGGYLIEREFSLPPLQFTPREAYALITGLAAMAGSPFAADAVTALRKVRAALPGKGAAATAAQVADTFFLQDAGPADTEAAAVLGRALHEGTVVVIDYLGDDGTVTHRAVEPLALLSVRGRWVVAGWCRLRQAIRGFRPDRVRGIELTGEPIPDRGAALADDLARWTFRSAQL</sequence>
<comment type="caution">
    <text evidence="3">The sequence shown here is derived from an EMBL/GenBank/DDBJ whole genome shotgun (WGS) entry which is preliminary data.</text>
</comment>
<dbReference type="InterPro" id="IPR051534">
    <property type="entry name" value="CBASS_pafABC_assoc_protein"/>
</dbReference>
<evidence type="ECO:0000313" key="4">
    <source>
        <dbReference type="Proteomes" id="UP000562984"/>
    </source>
</evidence>
<dbReference type="Proteomes" id="UP000562984">
    <property type="component" value="Unassembled WGS sequence"/>
</dbReference>
<dbReference type="PANTHER" id="PTHR34580:SF3">
    <property type="entry name" value="PROTEIN PAFB"/>
    <property type="match status" value="1"/>
</dbReference>
<feature type="domain" description="WYL" evidence="2">
    <location>
        <begin position="139"/>
        <end position="204"/>
    </location>
</feature>
<dbReference type="Gene3D" id="1.10.10.10">
    <property type="entry name" value="Winged helix-like DNA-binding domain superfamily/Winged helix DNA-binding domain"/>
    <property type="match status" value="1"/>
</dbReference>
<dbReference type="SUPFAM" id="SSF46785">
    <property type="entry name" value="Winged helix' DNA-binding domain"/>
    <property type="match status" value="1"/>
</dbReference>
<dbReference type="RefSeq" id="WP_171199091.1">
    <property type="nucleotide sequence ID" value="NZ_JABEND010000003.1"/>
</dbReference>